<evidence type="ECO:0000256" key="1">
    <source>
        <dbReference type="ARBA" id="ARBA00001946"/>
    </source>
</evidence>
<dbReference type="SUPFAM" id="SSF55811">
    <property type="entry name" value="Nudix"/>
    <property type="match status" value="1"/>
</dbReference>
<evidence type="ECO:0000256" key="2">
    <source>
        <dbReference type="ARBA" id="ARBA00007482"/>
    </source>
</evidence>
<keyword evidence="7" id="KW-0460">Magnesium</keyword>
<reference evidence="14" key="1">
    <citation type="submission" date="2018-06" db="EMBL/GenBank/DDBJ databases">
        <authorList>
            <person name="Zhirakovskaya E."/>
        </authorList>
    </citation>
    <scope>NUCLEOTIDE SEQUENCE</scope>
</reference>
<dbReference type="Pfam" id="PF00293">
    <property type="entry name" value="NUDIX"/>
    <property type="match status" value="1"/>
</dbReference>
<evidence type="ECO:0000256" key="9">
    <source>
        <dbReference type="ARBA" id="ARBA00030162"/>
    </source>
</evidence>
<gene>
    <name evidence="14" type="ORF">MNBD_GAMMA17-1132</name>
</gene>
<evidence type="ECO:0000256" key="12">
    <source>
        <dbReference type="ARBA" id="ARBA00049546"/>
    </source>
</evidence>
<accession>A0A3B0Z7H1</accession>
<dbReference type="GO" id="GO:0019693">
    <property type="term" value="P:ribose phosphate metabolic process"/>
    <property type="evidence" value="ECO:0007669"/>
    <property type="project" value="TreeGrafter"/>
</dbReference>
<dbReference type="GO" id="GO:0047631">
    <property type="term" value="F:ADP-ribose diphosphatase activity"/>
    <property type="evidence" value="ECO:0007669"/>
    <property type="project" value="UniProtKB-EC"/>
</dbReference>
<dbReference type="PANTHER" id="PTHR11839">
    <property type="entry name" value="UDP/ADP-SUGAR PYROPHOSPHATASE"/>
    <property type="match status" value="1"/>
</dbReference>
<dbReference type="InterPro" id="IPR020084">
    <property type="entry name" value="NUDIX_hydrolase_CS"/>
</dbReference>
<comment type="cofactor">
    <cofactor evidence="1">
        <name>Mg(2+)</name>
        <dbReference type="ChEBI" id="CHEBI:18420"/>
    </cofactor>
</comment>
<evidence type="ECO:0000256" key="11">
    <source>
        <dbReference type="ARBA" id="ARBA00033056"/>
    </source>
</evidence>
<keyword evidence="6 14" id="KW-0378">Hydrolase</keyword>
<dbReference type="InterPro" id="IPR000086">
    <property type="entry name" value="NUDIX_hydrolase_dom"/>
</dbReference>
<proteinExistence type="inferred from homology"/>
<protein>
    <recommendedName>
        <fullName evidence="4">ADP-ribose pyrophosphatase</fullName>
        <ecNumber evidence="3">3.6.1.13</ecNumber>
    </recommendedName>
    <alternativeName>
        <fullName evidence="9">ADP-ribose diphosphatase</fullName>
    </alternativeName>
    <alternativeName>
        <fullName evidence="11">ADP-ribose phosphohydrolase</fullName>
    </alternativeName>
    <alternativeName>
        <fullName evidence="10">Adenosine diphosphoribose pyrophosphatase</fullName>
    </alternativeName>
</protein>
<dbReference type="Gene3D" id="3.90.79.10">
    <property type="entry name" value="Nucleoside Triphosphate Pyrophosphohydrolase"/>
    <property type="match status" value="1"/>
</dbReference>
<evidence type="ECO:0000256" key="6">
    <source>
        <dbReference type="ARBA" id="ARBA00022801"/>
    </source>
</evidence>
<evidence type="ECO:0000259" key="13">
    <source>
        <dbReference type="PROSITE" id="PS51462"/>
    </source>
</evidence>
<organism evidence="14">
    <name type="scientific">hydrothermal vent metagenome</name>
    <dbReference type="NCBI Taxonomy" id="652676"/>
    <lineage>
        <taxon>unclassified sequences</taxon>
        <taxon>metagenomes</taxon>
        <taxon>ecological metagenomes</taxon>
    </lineage>
</organism>
<dbReference type="EC" id="3.6.1.13" evidence="3"/>
<dbReference type="NCBIfam" id="NF008003">
    <property type="entry name" value="PRK10729.1"/>
    <property type="match status" value="1"/>
</dbReference>
<dbReference type="EMBL" id="UOFQ01000130">
    <property type="protein sequence ID" value="VAW89328.1"/>
    <property type="molecule type" value="Genomic_DNA"/>
</dbReference>
<evidence type="ECO:0000256" key="5">
    <source>
        <dbReference type="ARBA" id="ARBA00022723"/>
    </source>
</evidence>
<evidence type="ECO:0000256" key="4">
    <source>
        <dbReference type="ARBA" id="ARBA00013297"/>
    </source>
</evidence>
<feature type="domain" description="Nudix hydrolase" evidence="13">
    <location>
        <begin position="45"/>
        <end position="183"/>
    </location>
</feature>
<evidence type="ECO:0000256" key="10">
    <source>
        <dbReference type="ARBA" id="ARBA00030308"/>
    </source>
</evidence>
<evidence type="ECO:0000256" key="7">
    <source>
        <dbReference type="ARBA" id="ARBA00022842"/>
    </source>
</evidence>
<dbReference type="CDD" id="cd24155">
    <property type="entry name" value="NUDIX_ADPRase"/>
    <property type="match status" value="1"/>
</dbReference>
<dbReference type="PROSITE" id="PS00893">
    <property type="entry name" value="NUDIX_BOX"/>
    <property type="match status" value="1"/>
</dbReference>
<sequence>MSVDNVEIIEKTICYKGFFSIARLRLRHRKYDGEWSDILTREIFERGHAVAVLPYDPVRDEVVLIEQFRVGALDFPADPWLVEIVAGIIDEGESAEGVAHREMAEEAGCKIEQLEHVCDYLVSPGGTTESTALFCGKVDTIGVGGVHGLIDEGEDIKVSVVSYDEAVLLLNSGRINSASPIIALQWLILNRKRLQREWCK</sequence>
<dbReference type="GO" id="GO:0019144">
    <property type="term" value="F:ADP-sugar diphosphatase activity"/>
    <property type="evidence" value="ECO:0007669"/>
    <property type="project" value="TreeGrafter"/>
</dbReference>
<evidence type="ECO:0000313" key="14">
    <source>
        <dbReference type="EMBL" id="VAW89328.1"/>
    </source>
</evidence>
<dbReference type="PROSITE" id="PS51462">
    <property type="entry name" value="NUDIX"/>
    <property type="match status" value="1"/>
</dbReference>
<dbReference type="GO" id="GO:0005829">
    <property type="term" value="C:cytosol"/>
    <property type="evidence" value="ECO:0007669"/>
    <property type="project" value="TreeGrafter"/>
</dbReference>
<evidence type="ECO:0000256" key="3">
    <source>
        <dbReference type="ARBA" id="ARBA00012453"/>
    </source>
</evidence>
<dbReference type="GO" id="GO:0046872">
    <property type="term" value="F:metal ion binding"/>
    <property type="evidence" value="ECO:0007669"/>
    <property type="project" value="UniProtKB-KW"/>
</dbReference>
<dbReference type="GO" id="GO:0006753">
    <property type="term" value="P:nucleoside phosphate metabolic process"/>
    <property type="evidence" value="ECO:0007669"/>
    <property type="project" value="TreeGrafter"/>
</dbReference>
<comment type="function">
    <text evidence="8">Acts on ADP-mannose and ADP-glucose as well as ADP-ribose. Prevents glycogen biosynthesis. The reaction catalyzed by this enzyme is a limiting step of the gluconeogenic process.</text>
</comment>
<dbReference type="PANTHER" id="PTHR11839:SF5">
    <property type="entry name" value="ADP-RIBOSE PYROPHOSPHATASE"/>
    <property type="match status" value="1"/>
</dbReference>
<comment type="similarity">
    <text evidence="2">Belongs to the Nudix hydrolase family. NudF subfamily.</text>
</comment>
<evidence type="ECO:0000256" key="8">
    <source>
        <dbReference type="ARBA" id="ARBA00025164"/>
    </source>
</evidence>
<dbReference type="InterPro" id="IPR004385">
    <property type="entry name" value="NDP_pyrophosphatase"/>
</dbReference>
<dbReference type="NCBIfam" id="TIGR00052">
    <property type="entry name" value="nudix-type nucleoside diphosphatase, YffH/AdpP family"/>
    <property type="match status" value="1"/>
</dbReference>
<comment type="catalytic activity">
    <reaction evidence="12">
        <text>ADP-D-ribose + H2O = D-ribose 5-phosphate + AMP + 2 H(+)</text>
        <dbReference type="Rhea" id="RHEA:10412"/>
        <dbReference type="ChEBI" id="CHEBI:15377"/>
        <dbReference type="ChEBI" id="CHEBI:15378"/>
        <dbReference type="ChEBI" id="CHEBI:57967"/>
        <dbReference type="ChEBI" id="CHEBI:78346"/>
        <dbReference type="ChEBI" id="CHEBI:456215"/>
        <dbReference type="EC" id="3.6.1.13"/>
    </reaction>
</comment>
<dbReference type="InterPro" id="IPR015797">
    <property type="entry name" value="NUDIX_hydrolase-like_dom_sf"/>
</dbReference>
<dbReference type="AlphaFoldDB" id="A0A3B0Z7H1"/>
<keyword evidence="5" id="KW-0479">Metal-binding</keyword>
<name>A0A3B0Z7H1_9ZZZZ</name>